<feature type="domain" description="Arf-GAP" evidence="3">
    <location>
        <begin position="12"/>
        <end position="83"/>
    </location>
</feature>
<dbReference type="PROSITE" id="PS50115">
    <property type="entry name" value="ARFGAP"/>
    <property type="match status" value="1"/>
</dbReference>
<organism evidence="4 5">
    <name type="scientific">Mucuna pruriens</name>
    <name type="common">Velvet bean</name>
    <name type="synonym">Dolichos pruriens</name>
    <dbReference type="NCBI Taxonomy" id="157652"/>
    <lineage>
        <taxon>Eukaryota</taxon>
        <taxon>Viridiplantae</taxon>
        <taxon>Streptophyta</taxon>
        <taxon>Embryophyta</taxon>
        <taxon>Tracheophyta</taxon>
        <taxon>Spermatophyta</taxon>
        <taxon>Magnoliopsida</taxon>
        <taxon>eudicotyledons</taxon>
        <taxon>Gunneridae</taxon>
        <taxon>Pentapetalae</taxon>
        <taxon>rosids</taxon>
        <taxon>fabids</taxon>
        <taxon>Fabales</taxon>
        <taxon>Fabaceae</taxon>
        <taxon>Papilionoideae</taxon>
        <taxon>50 kb inversion clade</taxon>
        <taxon>NPAAA clade</taxon>
        <taxon>indigoferoid/millettioid clade</taxon>
        <taxon>Phaseoleae</taxon>
        <taxon>Mucuna</taxon>
    </lineage>
</organism>
<dbReference type="EMBL" id="QJKJ01011636">
    <property type="protein sequence ID" value="RDX70618.1"/>
    <property type="molecule type" value="Genomic_DNA"/>
</dbReference>
<dbReference type="PANTHER" id="PTHR46085">
    <property type="entry name" value="ARFGAP/RECO-RELATED"/>
    <property type="match status" value="1"/>
</dbReference>
<dbReference type="AlphaFoldDB" id="A0A371EX38"/>
<feature type="compositionally biased region" description="Polar residues" evidence="2">
    <location>
        <begin position="425"/>
        <end position="472"/>
    </location>
</feature>
<dbReference type="InterPro" id="IPR001164">
    <property type="entry name" value="ArfGAP_dom"/>
</dbReference>
<evidence type="ECO:0000256" key="1">
    <source>
        <dbReference type="PROSITE-ProRule" id="PRU00288"/>
    </source>
</evidence>
<evidence type="ECO:0000256" key="2">
    <source>
        <dbReference type="SAM" id="MobiDB-lite"/>
    </source>
</evidence>
<feature type="non-terminal residue" evidence="4">
    <location>
        <position position="665"/>
    </location>
</feature>
<dbReference type="Gene3D" id="1.10.220.150">
    <property type="entry name" value="Arf GTPase activating protein"/>
    <property type="match status" value="1"/>
</dbReference>
<feature type="compositionally biased region" description="Polar residues" evidence="2">
    <location>
        <begin position="639"/>
        <end position="665"/>
    </location>
</feature>
<name>A0A371EX38_MUCPR</name>
<reference evidence="4" key="1">
    <citation type="submission" date="2018-05" db="EMBL/GenBank/DDBJ databases">
        <title>Draft genome of Mucuna pruriens seed.</title>
        <authorList>
            <person name="Nnadi N.E."/>
            <person name="Vos R."/>
            <person name="Hasami M.H."/>
            <person name="Devisetty U.K."/>
            <person name="Aguiy J.C."/>
        </authorList>
    </citation>
    <scope>NUCLEOTIDE SEQUENCE [LARGE SCALE GENOMIC DNA]</scope>
    <source>
        <strain evidence="4">JCA_2017</strain>
    </source>
</reference>
<dbReference type="PRINTS" id="PR00405">
    <property type="entry name" value="REVINTRACTNG"/>
</dbReference>
<dbReference type="OrthoDB" id="6036at2759"/>
<dbReference type="Pfam" id="PF01412">
    <property type="entry name" value="ArfGap"/>
    <property type="match status" value="1"/>
</dbReference>
<feature type="region of interest" description="Disordered" evidence="2">
    <location>
        <begin position="616"/>
        <end position="665"/>
    </location>
</feature>
<feature type="compositionally biased region" description="Polar residues" evidence="2">
    <location>
        <begin position="291"/>
        <end position="318"/>
    </location>
</feature>
<keyword evidence="1" id="KW-0479">Metal-binding</keyword>
<accession>A0A371EX38</accession>
<dbReference type="GO" id="GO:0008270">
    <property type="term" value="F:zinc ion binding"/>
    <property type="evidence" value="ECO:0007669"/>
    <property type="project" value="UniProtKB-KW"/>
</dbReference>
<evidence type="ECO:0000313" key="4">
    <source>
        <dbReference type="EMBL" id="RDX70618.1"/>
    </source>
</evidence>
<feature type="compositionally biased region" description="Polar residues" evidence="2">
    <location>
        <begin position="241"/>
        <end position="264"/>
    </location>
</feature>
<dbReference type="GO" id="GO:0005096">
    <property type="term" value="F:GTPase activator activity"/>
    <property type="evidence" value="ECO:0007669"/>
    <property type="project" value="InterPro"/>
</dbReference>
<gene>
    <name evidence="4" type="primary">AGD14</name>
    <name evidence="4" type="ORF">CR513_50121</name>
</gene>
<feature type="region of interest" description="Disordered" evidence="2">
    <location>
        <begin position="226"/>
        <end position="321"/>
    </location>
</feature>
<keyword evidence="1" id="KW-0863">Zinc-finger</keyword>
<sequence length="665" mass="72204">MGNRKTEEDKIERAIRGLLKLPENRRCINCNLLGPQYVCTTFSTFVCTNCSGIHREFTHRVKSVSMAKFTQEEVTALQAGGNECGILSAILTLIPVIYRDFEISLSKSMWKKDILQSEKQESYASRKSSSFQLEFRSPQSCPAPRSDDASVRYLYDESRSPKYTQKYSRHGGQARSPIKFEVVDDRFRDEDYRKSRLSNIESKLKQISIDGNKNVERSQLPVVLARPLGDMPRVNPPPLQVTHSEQKNNNPESSIDLSTKSQATHAAAGVGPEIPPTTQSNENNWAIFEVSTENNDPKTPNTDTLDPSTTKAASEPPTSSKSHLDLLLLELSCPVIPSGMSLVPSGDNNVPTTTTTVENASTWDFPPISIGQATASPNDTSVWSITSTPATELVQPFNEVPPQTEVSHAHKPSSMQYLPSVPAACSSTTQPTNSPVQHVVSNNQPSVAPSTTESLCAFTELSSQTTSKPTQETRPDVGSQLSKVETKSSGRKELPEDLFTSGYSSAPAPHAGWQNVQPHGMGYGMQYYHNAVPPAALADAVKSSNPFDVNDGRSLIHVSSLPCMASLHGVPPAVSSSSTGLMHASSLGSMATMGSPSPSYASPVPMGAYFDLLNEKQPPRPQRAESFSGEITAFGSLDPIQQSNMGYNNPKTSNSFSNTRGNPFD</sequence>
<dbReference type="PANTHER" id="PTHR46085:SF16">
    <property type="entry name" value="ARFGAP_RECO-LIKE ZINC FINGER DOMAIN-CONTAINING PROTEIN"/>
    <property type="match status" value="1"/>
</dbReference>
<dbReference type="STRING" id="157652.A0A371EX38"/>
<dbReference type="CDD" id="cd08838">
    <property type="entry name" value="ArfGap_AGFG"/>
    <property type="match status" value="1"/>
</dbReference>
<dbReference type="SMART" id="SM00105">
    <property type="entry name" value="ArfGap"/>
    <property type="match status" value="1"/>
</dbReference>
<keyword evidence="5" id="KW-1185">Reference proteome</keyword>
<feature type="region of interest" description="Disordered" evidence="2">
    <location>
        <begin position="420"/>
        <end position="503"/>
    </location>
</feature>
<dbReference type="Proteomes" id="UP000257109">
    <property type="component" value="Unassembled WGS sequence"/>
</dbReference>
<dbReference type="SUPFAM" id="SSF57863">
    <property type="entry name" value="ArfGap/RecO-like zinc finger"/>
    <property type="match status" value="1"/>
</dbReference>
<proteinExistence type="predicted"/>
<dbReference type="InterPro" id="IPR044820">
    <property type="entry name" value="AGD14-like"/>
</dbReference>
<keyword evidence="1" id="KW-0862">Zinc</keyword>
<protein>
    <submittedName>
        <fullName evidence="4">ADP-ribosylation factor GTPase-activating protein AGD14</fullName>
    </submittedName>
</protein>
<feature type="compositionally biased region" description="Basic and acidic residues" evidence="2">
    <location>
        <begin position="484"/>
        <end position="495"/>
    </location>
</feature>
<dbReference type="InterPro" id="IPR038508">
    <property type="entry name" value="ArfGAP_dom_sf"/>
</dbReference>
<evidence type="ECO:0000313" key="5">
    <source>
        <dbReference type="Proteomes" id="UP000257109"/>
    </source>
</evidence>
<comment type="caution">
    <text evidence="4">The sequence shown here is derived from an EMBL/GenBank/DDBJ whole genome shotgun (WGS) entry which is preliminary data.</text>
</comment>
<evidence type="ECO:0000259" key="3">
    <source>
        <dbReference type="PROSITE" id="PS50115"/>
    </source>
</evidence>
<dbReference type="InterPro" id="IPR037278">
    <property type="entry name" value="ARFGAP/RecO"/>
</dbReference>